<dbReference type="Proteomes" id="UP000829494">
    <property type="component" value="Chromosome"/>
</dbReference>
<keyword evidence="1" id="KW-1133">Transmembrane helix</keyword>
<feature type="transmembrane region" description="Helical" evidence="1">
    <location>
        <begin position="20"/>
        <end position="41"/>
    </location>
</feature>
<dbReference type="EMBL" id="CP094298">
    <property type="protein sequence ID" value="UNZ06799.1"/>
    <property type="molecule type" value="Genomic_DNA"/>
</dbReference>
<proteinExistence type="predicted"/>
<evidence type="ECO:0000256" key="1">
    <source>
        <dbReference type="SAM" id="Phobius"/>
    </source>
</evidence>
<gene>
    <name evidence="2" type="ORF">SRIMR7_32050</name>
</gene>
<keyword evidence="1" id="KW-0472">Membrane</keyword>
<protein>
    <submittedName>
        <fullName evidence="2">Uncharacterized protein</fullName>
    </submittedName>
</protein>
<organism evidence="2 3">
    <name type="scientific">Streptomyces rimosus subsp. rimosus</name>
    <dbReference type="NCBI Taxonomy" id="132474"/>
    <lineage>
        <taxon>Bacteria</taxon>
        <taxon>Bacillati</taxon>
        <taxon>Actinomycetota</taxon>
        <taxon>Actinomycetes</taxon>
        <taxon>Kitasatosporales</taxon>
        <taxon>Streptomycetaceae</taxon>
        <taxon>Streptomyces</taxon>
    </lineage>
</organism>
<dbReference type="GeneID" id="66854068"/>
<sequence>MSAVSSRPSVPRSPGARTGLPWWAVALAVVSFVTLLIVMTAPSPAHAVSASQGLAPLLEFLARVVGIGA</sequence>
<keyword evidence="3" id="KW-1185">Reference proteome</keyword>
<reference evidence="2 3" key="1">
    <citation type="submission" date="2022-03" db="EMBL/GenBank/DDBJ databases">
        <title>Complete genome of Streptomyces rimosus ssp. rimosus R7 (=ATCC 10970).</title>
        <authorList>
            <person name="Beganovic S."/>
            <person name="Ruckert C."/>
            <person name="Busche T."/>
            <person name="Kalinowski J."/>
            <person name="Wittmann C."/>
        </authorList>
    </citation>
    <scope>NUCLEOTIDE SEQUENCE [LARGE SCALE GENOMIC DNA]</scope>
    <source>
        <strain evidence="2 3">R7</strain>
    </source>
</reference>
<dbReference type="RefSeq" id="WP_003985785.1">
    <property type="nucleotide sequence ID" value="NZ_CP043497.1"/>
</dbReference>
<evidence type="ECO:0000313" key="3">
    <source>
        <dbReference type="Proteomes" id="UP000829494"/>
    </source>
</evidence>
<evidence type="ECO:0000313" key="2">
    <source>
        <dbReference type="EMBL" id="UNZ06799.1"/>
    </source>
</evidence>
<accession>A0ABY3Z9S1</accession>
<keyword evidence="1" id="KW-0812">Transmembrane</keyword>
<name>A0ABY3Z9S1_STRRM</name>